<keyword evidence="3" id="KW-1185">Reference proteome</keyword>
<sequence length="871" mass="100236">MGTGASSASSRSPSPEMMRNNRKNSFGIEGGGKWKGHNVVCNEVAPIIITKDCFEEFQCTLLAEKQEVTMGSIRDGLPEHVLVQGKYFMVADQFKGIDKMKTTEKHGAPNFRRAGGGFAVFGMGQPTGLGLAKVMDTLGQEGCSELIVCCIREEPVLFLKKNEDFVSYTPRAREKLCENIYTRLATSLDISNNEVAMRKEILRNALRNEENEFWFYEDIDQFVDEPHKYYIVYEEHLKTIQEMYAIHTVSQTNARYLRMPMRSNGAPDEQVIDTFFNVLKDVPTLFDHQDTSTPGLVFVGHMGASRTTFAMVLGMLVLGHKHGFPEEAYEDTKPFSQENPNLEKAEFPVVQQLCRALPDGIQVKQEVDVLINLSDEMSNIRRDIYESKKKMEAIKEDYEIAGGSAKQFFLQRMFKYLERYCFLLLFNSYLHQQKIQMFCQSFEVWMQQHPILYRILGDMDSFEKDNTPGMHLAMGNRFLVADEYLGLDVLSSHREVKVANFRRVPGLPVFGMAQPCREGLSKVVQYLTKEKYTHSSVHIFTLRGEMVLECDGATYTPRKLKSLTRNVFIPGITVEELEDRERQLKNEFLKLNGPVQVYEDITDPRITKEFSTIVTLQEMFENQCKITPELHYHRVAAMEYEGSPPEREFDFLVNVIKDLKDIYTDEDGPALVFNCDCGKERTTVFMAAAGLVIWHQKGFPVGVKLEEQERISVPQAEYTKGEFAVVMNLVRRLPSGPQVKREVDLMLDKCSETMTPMHYHQRETIFSTYNKIKLAKDEETAAKLGNQSFNFLERYIYLILFNSYLHIERPNNWTSKFATWMIETGRKIGAYETLDNLHYHDLDEDDARIVSCIRHRWVNKGNKLGYQGTVE</sequence>
<evidence type="ECO:0000313" key="2">
    <source>
        <dbReference type="EnsemblMetazoa" id="XP_038060009.1"/>
    </source>
</evidence>
<accession>A0A914A9A2</accession>
<dbReference type="CTD" id="27143"/>
<dbReference type="OrthoDB" id="66369at2759"/>
<dbReference type="SUPFAM" id="SSF52799">
    <property type="entry name" value="(Phosphotyrosine protein) phosphatases II"/>
    <property type="match status" value="2"/>
</dbReference>
<dbReference type="OMA" id="WLCTHPE"/>
<protein>
    <recommendedName>
        <fullName evidence="4">Paladin</fullName>
    </recommendedName>
</protein>
<dbReference type="RefSeq" id="XP_038060008.1">
    <property type="nucleotide sequence ID" value="XM_038204080.1"/>
</dbReference>
<dbReference type="InterPro" id="IPR029021">
    <property type="entry name" value="Prot-tyrosine_phosphatase-like"/>
</dbReference>
<dbReference type="InterPro" id="IPR050561">
    <property type="entry name" value="PTP"/>
</dbReference>
<feature type="compositionally biased region" description="Low complexity" evidence="1">
    <location>
        <begin position="1"/>
        <end position="15"/>
    </location>
</feature>
<dbReference type="Proteomes" id="UP000887568">
    <property type="component" value="Unplaced"/>
</dbReference>
<dbReference type="PANTHER" id="PTHR23339">
    <property type="entry name" value="TYROSINE SPECIFIC PROTEIN PHOSPHATASE AND DUAL SPECIFICITY PROTEIN PHOSPHATASE"/>
    <property type="match status" value="1"/>
</dbReference>
<evidence type="ECO:0000313" key="3">
    <source>
        <dbReference type="Proteomes" id="UP000887568"/>
    </source>
</evidence>
<dbReference type="Gene3D" id="3.90.190.10">
    <property type="entry name" value="Protein tyrosine phosphatase superfamily"/>
    <property type="match status" value="2"/>
</dbReference>
<feature type="region of interest" description="Disordered" evidence="1">
    <location>
        <begin position="1"/>
        <end position="25"/>
    </location>
</feature>
<reference evidence="2" key="1">
    <citation type="submission" date="2022-11" db="UniProtKB">
        <authorList>
            <consortium name="EnsemblMetazoa"/>
        </authorList>
    </citation>
    <scope>IDENTIFICATION</scope>
</reference>
<dbReference type="Pfam" id="PF14566">
    <property type="entry name" value="PTPlike_phytase"/>
    <property type="match status" value="2"/>
</dbReference>
<evidence type="ECO:0000256" key="1">
    <source>
        <dbReference type="SAM" id="MobiDB-lite"/>
    </source>
</evidence>
<proteinExistence type="predicted"/>
<dbReference type="EnsemblMetazoa" id="XM_038204081.1">
    <property type="protein sequence ID" value="XP_038060009.1"/>
    <property type="gene ID" value="LOC119731070"/>
</dbReference>
<dbReference type="SMART" id="SM01301">
    <property type="entry name" value="PTPlike_phytase"/>
    <property type="match status" value="2"/>
</dbReference>
<dbReference type="EnsemblMetazoa" id="XM_038204080.1">
    <property type="protein sequence ID" value="XP_038060008.1"/>
    <property type="gene ID" value="LOC119731070"/>
</dbReference>
<name>A0A914A9A2_PATMI</name>
<dbReference type="GeneID" id="119731070"/>
<organism evidence="2 3">
    <name type="scientific">Patiria miniata</name>
    <name type="common">Bat star</name>
    <name type="synonym">Asterina miniata</name>
    <dbReference type="NCBI Taxonomy" id="46514"/>
    <lineage>
        <taxon>Eukaryota</taxon>
        <taxon>Metazoa</taxon>
        <taxon>Echinodermata</taxon>
        <taxon>Eleutherozoa</taxon>
        <taxon>Asterozoa</taxon>
        <taxon>Asteroidea</taxon>
        <taxon>Valvatacea</taxon>
        <taxon>Valvatida</taxon>
        <taxon>Asterinidae</taxon>
        <taxon>Patiria</taxon>
    </lineage>
</organism>
<evidence type="ECO:0008006" key="4">
    <source>
        <dbReference type="Google" id="ProtNLM"/>
    </source>
</evidence>
<dbReference type="AlphaFoldDB" id="A0A914A9A2"/>
<dbReference type="RefSeq" id="XP_038060009.1">
    <property type="nucleotide sequence ID" value="XM_038204081.1"/>
</dbReference>